<dbReference type="InterPro" id="IPR046342">
    <property type="entry name" value="CBS_dom_sf"/>
</dbReference>
<evidence type="ECO:0000313" key="5">
    <source>
        <dbReference type="Proteomes" id="UP000244722"/>
    </source>
</evidence>
<dbReference type="PANTHER" id="PTHR12064:SF97">
    <property type="entry name" value="METAL TRANSPORTER CNNM-5"/>
    <property type="match status" value="1"/>
</dbReference>
<evidence type="ECO:0000256" key="1">
    <source>
        <dbReference type="ARBA" id="ARBA00022737"/>
    </source>
</evidence>
<proteinExistence type="predicted"/>
<comment type="caution">
    <text evidence="4">The sequence shown here is derived from an EMBL/GenBank/DDBJ whole genome shotgun (WGS) entry which is preliminary data.</text>
</comment>
<dbReference type="AlphaFoldDB" id="A0A2T6ZNE9"/>
<evidence type="ECO:0000313" key="4">
    <source>
        <dbReference type="EMBL" id="PUU77005.1"/>
    </source>
</evidence>
<keyword evidence="5" id="KW-1185">Reference proteome</keyword>
<dbReference type="GO" id="GO:0030026">
    <property type="term" value="P:intracellular manganese ion homeostasis"/>
    <property type="evidence" value="ECO:0007669"/>
    <property type="project" value="TreeGrafter"/>
</dbReference>
<sequence length="288" mass="32844">MATGCIAAFTSLDSTELSIYTMEETRTNRRLSEKVLRLKTYHTSWVLSCLLMCSVTINLSLPLISACLLDNRLWGLFLLAGLLIVVGEILPQVIFPRYPIVILGNLMWFVYIILALYAIPAGMLVLILHYVVSHGSGKRRIVYDTKQLSALIDLHSQREDKGGRLSVDSVRVIQGALDLENRVAGDIMKPISDVKMLNVKDRMNIDRWKRVINWGYSRIPVYSSIRENRRADSPYQDCPIKIWGYLHCFDMMSPDPKEVTTLRSVPIHALPIVGEDFPLWDLLHLFQV</sequence>
<dbReference type="InterPro" id="IPR045095">
    <property type="entry name" value="ACDP"/>
</dbReference>
<dbReference type="InterPro" id="IPR002550">
    <property type="entry name" value="CNNM"/>
</dbReference>
<keyword evidence="2" id="KW-0472">Membrane</keyword>
<gene>
    <name evidence="4" type="ORF">B9Z19DRAFT_203473</name>
</gene>
<keyword evidence="2" id="KW-0812">Transmembrane</keyword>
<dbReference type="Pfam" id="PF01595">
    <property type="entry name" value="CNNM"/>
    <property type="match status" value="1"/>
</dbReference>
<feature type="transmembrane region" description="Helical" evidence="2">
    <location>
        <begin position="41"/>
        <end position="61"/>
    </location>
</feature>
<organism evidence="4 5">
    <name type="scientific">Tuber borchii</name>
    <name type="common">White truffle</name>
    <dbReference type="NCBI Taxonomy" id="42251"/>
    <lineage>
        <taxon>Eukaryota</taxon>
        <taxon>Fungi</taxon>
        <taxon>Dikarya</taxon>
        <taxon>Ascomycota</taxon>
        <taxon>Pezizomycotina</taxon>
        <taxon>Pezizomycetes</taxon>
        <taxon>Pezizales</taxon>
        <taxon>Tuberaceae</taxon>
        <taxon>Tuber</taxon>
    </lineage>
</organism>
<feature type="transmembrane region" description="Helical" evidence="2">
    <location>
        <begin position="73"/>
        <end position="94"/>
    </location>
</feature>
<evidence type="ECO:0000256" key="2">
    <source>
        <dbReference type="SAM" id="Phobius"/>
    </source>
</evidence>
<reference evidence="4 5" key="1">
    <citation type="submission" date="2017-04" db="EMBL/GenBank/DDBJ databases">
        <title>Draft genome sequence of Tuber borchii Vittad., a whitish edible truffle.</title>
        <authorList>
            <consortium name="DOE Joint Genome Institute"/>
            <person name="Murat C."/>
            <person name="Kuo A."/>
            <person name="Barry K.W."/>
            <person name="Clum A."/>
            <person name="Dockter R.B."/>
            <person name="Fauchery L."/>
            <person name="Iotti M."/>
            <person name="Kohler A."/>
            <person name="Labutti K."/>
            <person name="Lindquist E.A."/>
            <person name="Lipzen A."/>
            <person name="Ohm R.A."/>
            <person name="Wang M."/>
            <person name="Grigoriev I.V."/>
            <person name="Zambonelli A."/>
            <person name="Martin F.M."/>
        </authorList>
    </citation>
    <scope>NUCLEOTIDE SEQUENCE [LARGE SCALE GENOMIC DNA]</scope>
    <source>
        <strain evidence="4 5">Tbo3840</strain>
    </source>
</reference>
<keyword evidence="1" id="KW-0677">Repeat</keyword>
<keyword evidence="2" id="KW-1133">Transmembrane helix</keyword>
<evidence type="ECO:0000259" key="3">
    <source>
        <dbReference type="Pfam" id="PF01595"/>
    </source>
</evidence>
<dbReference type="Gene3D" id="3.10.580.10">
    <property type="entry name" value="CBS-domain"/>
    <property type="match status" value="1"/>
</dbReference>
<name>A0A2T6ZNE9_TUBBO</name>
<feature type="domain" description="CNNM transmembrane" evidence="3">
    <location>
        <begin position="4"/>
        <end position="158"/>
    </location>
</feature>
<dbReference type="STRING" id="42251.A0A2T6ZNE9"/>
<dbReference type="EMBL" id="NESQ01000167">
    <property type="protein sequence ID" value="PUU77005.1"/>
    <property type="molecule type" value="Genomic_DNA"/>
</dbReference>
<dbReference type="GO" id="GO:0010960">
    <property type="term" value="P:magnesium ion homeostasis"/>
    <property type="evidence" value="ECO:0007669"/>
    <property type="project" value="InterPro"/>
</dbReference>
<accession>A0A2T6ZNE9</accession>
<feature type="transmembrane region" description="Helical" evidence="2">
    <location>
        <begin position="106"/>
        <end position="132"/>
    </location>
</feature>
<dbReference type="OrthoDB" id="5353557at2759"/>
<dbReference type="PANTHER" id="PTHR12064">
    <property type="entry name" value="METAL TRANSPORTER CNNM"/>
    <property type="match status" value="1"/>
</dbReference>
<protein>
    <recommendedName>
        <fullName evidence="3">CNNM transmembrane domain-containing protein</fullName>
    </recommendedName>
</protein>
<dbReference type="GO" id="GO:0005737">
    <property type="term" value="C:cytoplasm"/>
    <property type="evidence" value="ECO:0007669"/>
    <property type="project" value="TreeGrafter"/>
</dbReference>
<dbReference type="Proteomes" id="UP000244722">
    <property type="component" value="Unassembled WGS sequence"/>
</dbReference>
<dbReference type="SUPFAM" id="SSF54631">
    <property type="entry name" value="CBS-domain pair"/>
    <property type="match status" value="1"/>
</dbReference>